<protein>
    <submittedName>
        <fullName evidence="1">Uncharacterized protein</fullName>
    </submittedName>
</protein>
<dbReference type="Gramene" id="rna-AYBTSS11_LOCUS8985">
    <property type="protein sequence ID" value="CAJ1939168.1"/>
    <property type="gene ID" value="gene-AYBTSS11_LOCUS8985"/>
</dbReference>
<keyword evidence="2" id="KW-1185">Reference proteome</keyword>
<evidence type="ECO:0000313" key="1">
    <source>
        <dbReference type="EMBL" id="CAJ1939168.1"/>
    </source>
</evidence>
<proteinExistence type="predicted"/>
<organism evidence="1 2">
    <name type="scientific">Sphenostylis stenocarpa</name>
    <dbReference type="NCBI Taxonomy" id="92480"/>
    <lineage>
        <taxon>Eukaryota</taxon>
        <taxon>Viridiplantae</taxon>
        <taxon>Streptophyta</taxon>
        <taxon>Embryophyta</taxon>
        <taxon>Tracheophyta</taxon>
        <taxon>Spermatophyta</taxon>
        <taxon>Magnoliopsida</taxon>
        <taxon>eudicotyledons</taxon>
        <taxon>Gunneridae</taxon>
        <taxon>Pentapetalae</taxon>
        <taxon>rosids</taxon>
        <taxon>fabids</taxon>
        <taxon>Fabales</taxon>
        <taxon>Fabaceae</taxon>
        <taxon>Papilionoideae</taxon>
        <taxon>50 kb inversion clade</taxon>
        <taxon>NPAAA clade</taxon>
        <taxon>indigoferoid/millettioid clade</taxon>
        <taxon>Phaseoleae</taxon>
        <taxon>Sphenostylis</taxon>
    </lineage>
</organism>
<name>A0AA86S8R0_9FABA</name>
<sequence>MEALSEIVGQSELYVPNTQHPPSQFFPPSWPTNTNQCNARGTMILQHIIIIITITEQKQAAPTILSGLSRPCRPRVMYDLEDDVTRGCVFVVAFESCQKERDRSLSHIRR</sequence>
<dbReference type="EMBL" id="OY731400">
    <property type="protein sequence ID" value="CAJ1939168.1"/>
    <property type="molecule type" value="Genomic_DNA"/>
</dbReference>
<feature type="non-terminal residue" evidence="1">
    <location>
        <position position="110"/>
    </location>
</feature>
<accession>A0AA86S8R0</accession>
<dbReference type="Proteomes" id="UP001189624">
    <property type="component" value="Chromosome 3"/>
</dbReference>
<gene>
    <name evidence="1" type="ORF">AYBTSS11_LOCUS8985</name>
</gene>
<dbReference type="AlphaFoldDB" id="A0AA86S8R0"/>
<evidence type="ECO:0000313" key="2">
    <source>
        <dbReference type="Proteomes" id="UP001189624"/>
    </source>
</evidence>
<reference evidence="1" key="1">
    <citation type="submission" date="2023-10" db="EMBL/GenBank/DDBJ databases">
        <authorList>
            <person name="Domelevo Entfellner J.-B."/>
        </authorList>
    </citation>
    <scope>NUCLEOTIDE SEQUENCE</scope>
</reference>